<feature type="domain" description="AMP-dependent synthetase/ligase" evidence="3">
    <location>
        <begin position="8"/>
        <end position="376"/>
    </location>
</feature>
<gene>
    <name evidence="5" type="primary">fadD</name>
    <name evidence="5" type="ORF">Mth01_24170</name>
</gene>
<dbReference type="Proteomes" id="UP000610966">
    <property type="component" value="Unassembled WGS sequence"/>
</dbReference>
<evidence type="ECO:0000313" key="6">
    <source>
        <dbReference type="Proteomes" id="UP000610966"/>
    </source>
</evidence>
<dbReference type="InterPro" id="IPR050237">
    <property type="entry name" value="ATP-dep_AMP-bd_enzyme"/>
</dbReference>
<feature type="domain" description="AMP-binding enzyme C-terminal" evidence="4">
    <location>
        <begin position="426"/>
        <end position="501"/>
    </location>
</feature>
<accession>A0A8J3RA37</accession>
<comment type="similarity">
    <text evidence="1">Belongs to the ATP-dependent AMP-binding enzyme family.</text>
</comment>
<dbReference type="RefSeq" id="WP_204015885.1">
    <property type="nucleotide sequence ID" value="NZ_BOOG01000020.1"/>
</dbReference>
<keyword evidence="2 5" id="KW-0436">Ligase</keyword>
<name>A0A8J3RA37_9ACTN</name>
<dbReference type="InterPro" id="IPR020845">
    <property type="entry name" value="AMP-binding_CS"/>
</dbReference>
<keyword evidence="6" id="KW-1185">Reference proteome</keyword>
<dbReference type="PANTHER" id="PTHR43767">
    <property type="entry name" value="LONG-CHAIN-FATTY-ACID--COA LIGASE"/>
    <property type="match status" value="1"/>
</dbReference>
<dbReference type="InterPro" id="IPR000873">
    <property type="entry name" value="AMP-dep_synth/lig_dom"/>
</dbReference>
<dbReference type="InterPro" id="IPR045851">
    <property type="entry name" value="AMP-bd_C_sf"/>
</dbReference>
<dbReference type="AlphaFoldDB" id="A0A8J3RA37"/>
<evidence type="ECO:0000256" key="1">
    <source>
        <dbReference type="ARBA" id="ARBA00006432"/>
    </source>
</evidence>
<proteinExistence type="inferred from homology"/>
<dbReference type="Pfam" id="PF13193">
    <property type="entry name" value="AMP-binding_C"/>
    <property type="match status" value="1"/>
</dbReference>
<evidence type="ECO:0000256" key="2">
    <source>
        <dbReference type="ARBA" id="ARBA00022598"/>
    </source>
</evidence>
<sequence length="508" mass="55323">MLNLSVVLEDSAREHPDHTAVVYGDLRLPYSLVDSMANQVANLLVSRGIGRGDKVALACPNLPYFPFVYFGILKAGAIVVPLNVLLQAREITYHLDDSEAKAFFCFEGTPELPLGERGLEGFEGAAGAEHFFVLPATPLATESPYGESVWAALDGMPGTFETAATSAEDTAVILYTSGTTGQPKGAELSHQNMLLNAMVSDEMFPSHERNVYLATLPLFHSFGQTVVMNTGFRRHATVVLMPRFEPAAALELMTGESVTSFAGVPTMYWAMLTAVRTGQADVPKSLVTAVSGGSALPVEVLKDFSATFGVGILEGYGLSETAPVASFNQPGRPAKAGSIGTPIWGVEMRLVDADWNTVDDIGEIAIRGHNIMKGYYNRPEATAEVMRDGWFRTGDIARRDEDGYYYIVDRAKDMIIRGGFNVYPREIEEVLMTHPAVSLAAVVGVPHDSHGEEIKAYVIRGPQASVSEEELVAWCRENMAAYKYPRIVEFRDALPMTATGKILKRELR</sequence>
<dbReference type="Pfam" id="PF00501">
    <property type="entry name" value="AMP-binding"/>
    <property type="match status" value="1"/>
</dbReference>
<dbReference type="CDD" id="cd05936">
    <property type="entry name" value="FC-FACS_FadD_like"/>
    <property type="match status" value="1"/>
</dbReference>
<dbReference type="InterPro" id="IPR042099">
    <property type="entry name" value="ANL_N_sf"/>
</dbReference>
<dbReference type="InterPro" id="IPR025110">
    <property type="entry name" value="AMP-bd_C"/>
</dbReference>
<dbReference type="FunFam" id="3.30.300.30:FF:000008">
    <property type="entry name" value="2,3-dihydroxybenzoate-AMP ligase"/>
    <property type="match status" value="1"/>
</dbReference>
<reference evidence="5" key="1">
    <citation type="submission" date="2021-01" db="EMBL/GenBank/DDBJ databases">
        <title>Whole genome shotgun sequence of Sphaerimonospora thailandensis NBRC 107569.</title>
        <authorList>
            <person name="Komaki H."/>
            <person name="Tamura T."/>
        </authorList>
    </citation>
    <scope>NUCLEOTIDE SEQUENCE</scope>
    <source>
        <strain evidence="5">NBRC 107569</strain>
    </source>
</reference>
<comment type="caution">
    <text evidence="5">The sequence shown here is derived from an EMBL/GenBank/DDBJ whole genome shotgun (WGS) entry which is preliminary data.</text>
</comment>
<organism evidence="5 6">
    <name type="scientific">Sphaerimonospora thailandensis</name>
    <dbReference type="NCBI Taxonomy" id="795644"/>
    <lineage>
        <taxon>Bacteria</taxon>
        <taxon>Bacillati</taxon>
        <taxon>Actinomycetota</taxon>
        <taxon>Actinomycetes</taxon>
        <taxon>Streptosporangiales</taxon>
        <taxon>Streptosporangiaceae</taxon>
        <taxon>Sphaerimonospora</taxon>
    </lineage>
</organism>
<evidence type="ECO:0000259" key="4">
    <source>
        <dbReference type="Pfam" id="PF13193"/>
    </source>
</evidence>
<evidence type="ECO:0000259" key="3">
    <source>
        <dbReference type="Pfam" id="PF00501"/>
    </source>
</evidence>
<dbReference type="EMBL" id="BOOG01000020">
    <property type="protein sequence ID" value="GIH70164.1"/>
    <property type="molecule type" value="Genomic_DNA"/>
</dbReference>
<dbReference type="PANTHER" id="PTHR43767:SF12">
    <property type="entry name" value="AMP-DEPENDENT SYNTHETASE AND LIGASE"/>
    <property type="match status" value="1"/>
</dbReference>
<dbReference type="GO" id="GO:0016877">
    <property type="term" value="F:ligase activity, forming carbon-sulfur bonds"/>
    <property type="evidence" value="ECO:0007669"/>
    <property type="project" value="UniProtKB-ARBA"/>
</dbReference>
<evidence type="ECO:0000313" key="5">
    <source>
        <dbReference type="EMBL" id="GIH70164.1"/>
    </source>
</evidence>
<dbReference type="Gene3D" id="3.30.300.30">
    <property type="match status" value="1"/>
</dbReference>
<dbReference type="Gene3D" id="3.40.50.12780">
    <property type="entry name" value="N-terminal domain of ligase-like"/>
    <property type="match status" value="1"/>
</dbReference>
<protein>
    <submittedName>
        <fullName evidence="5">Long-chain-fatty-acid--CoA ligase</fullName>
    </submittedName>
</protein>
<dbReference type="SUPFAM" id="SSF56801">
    <property type="entry name" value="Acetyl-CoA synthetase-like"/>
    <property type="match status" value="1"/>
</dbReference>
<dbReference type="PROSITE" id="PS00455">
    <property type="entry name" value="AMP_BINDING"/>
    <property type="match status" value="1"/>
</dbReference>